<evidence type="ECO:0000313" key="5">
    <source>
        <dbReference type="EMBL" id="CAL1157779.1"/>
    </source>
</evidence>
<feature type="compositionally biased region" description="Polar residues" evidence="2">
    <location>
        <begin position="512"/>
        <end position="522"/>
    </location>
</feature>
<keyword evidence="3" id="KW-1133">Transmembrane helix</keyword>
<feature type="region of interest" description="Disordered" evidence="2">
    <location>
        <begin position="1"/>
        <end position="113"/>
    </location>
</feature>
<reference evidence="4" key="1">
    <citation type="submission" date="2022-10" db="EMBL/GenBank/DDBJ databases">
        <authorList>
            <person name="Chen Y."/>
            <person name="Dougan E. K."/>
            <person name="Chan C."/>
            <person name="Rhodes N."/>
            <person name="Thang M."/>
        </authorList>
    </citation>
    <scope>NUCLEOTIDE SEQUENCE</scope>
</reference>
<evidence type="ECO:0000313" key="4">
    <source>
        <dbReference type="EMBL" id="CAI4004404.1"/>
    </source>
</evidence>
<reference evidence="5" key="2">
    <citation type="submission" date="2024-04" db="EMBL/GenBank/DDBJ databases">
        <authorList>
            <person name="Chen Y."/>
            <person name="Shah S."/>
            <person name="Dougan E. K."/>
            <person name="Thang M."/>
            <person name="Chan C."/>
        </authorList>
    </citation>
    <scope>NUCLEOTIDE SEQUENCE [LARGE SCALE GENOMIC DNA]</scope>
</reference>
<evidence type="ECO:0000313" key="6">
    <source>
        <dbReference type="EMBL" id="CAL4791716.1"/>
    </source>
</evidence>
<keyword evidence="3 6" id="KW-0812">Transmembrane</keyword>
<proteinExistence type="predicted"/>
<feature type="transmembrane region" description="Helical" evidence="3">
    <location>
        <begin position="962"/>
        <end position="986"/>
    </location>
</feature>
<dbReference type="OrthoDB" id="10693270at2759"/>
<comment type="caution">
    <text evidence="4">The sequence shown here is derived from an EMBL/GenBank/DDBJ whole genome shotgun (WGS) entry which is preliminary data.</text>
</comment>
<feature type="transmembrane region" description="Helical" evidence="3">
    <location>
        <begin position="881"/>
        <end position="898"/>
    </location>
</feature>
<name>A0A9P1G828_9DINO</name>
<evidence type="ECO:0000256" key="2">
    <source>
        <dbReference type="SAM" id="MobiDB-lite"/>
    </source>
</evidence>
<accession>A0A9P1G828</accession>
<dbReference type="EMBL" id="CAMXCT020003431">
    <property type="protein sequence ID" value="CAL1157779.1"/>
    <property type="molecule type" value="Genomic_DNA"/>
</dbReference>
<feature type="coiled-coil region" evidence="1">
    <location>
        <begin position="1493"/>
        <end position="1558"/>
    </location>
</feature>
<keyword evidence="3" id="KW-0472">Membrane</keyword>
<feature type="compositionally biased region" description="Low complexity" evidence="2">
    <location>
        <begin position="54"/>
        <end position="66"/>
    </location>
</feature>
<feature type="region of interest" description="Disordered" evidence="2">
    <location>
        <begin position="492"/>
        <end position="522"/>
    </location>
</feature>
<dbReference type="EMBL" id="CAMXCT030003431">
    <property type="protein sequence ID" value="CAL4791716.1"/>
    <property type="molecule type" value="Genomic_DNA"/>
</dbReference>
<feature type="coiled-coil region" evidence="1">
    <location>
        <begin position="1414"/>
        <end position="1441"/>
    </location>
</feature>
<evidence type="ECO:0000256" key="1">
    <source>
        <dbReference type="SAM" id="Coils"/>
    </source>
</evidence>
<feature type="region of interest" description="Disordered" evidence="2">
    <location>
        <begin position="1670"/>
        <end position="1694"/>
    </location>
</feature>
<feature type="transmembrane region" description="Helical" evidence="3">
    <location>
        <begin position="918"/>
        <end position="942"/>
    </location>
</feature>
<feature type="coiled-coil region" evidence="1">
    <location>
        <begin position="1136"/>
        <end position="1163"/>
    </location>
</feature>
<feature type="transmembrane region" description="Helical" evidence="3">
    <location>
        <begin position="776"/>
        <end position="798"/>
    </location>
</feature>
<feature type="compositionally biased region" description="Pro residues" evidence="2">
    <location>
        <begin position="500"/>
        <end position="511"/>
    </location>
</feature>
<feature type="coiled-coil region" evidence="1">
    <location>
        <begin position="1338"/>
        <end position="1372"/>
    </location>
</feature>
<keyword evidence="7" id="KW-1185">Reference proteome</keyword>
<dbReference type="Proteomes" id="UP001152797">
    <property type="component" value="Unassembled WGS sequence"/>
</dbReference>
<protein>
    <submittedName>
        <fullName evidence="6">Transmembrane protein</fullName>
    </submittedName>
</protein>
<sequence>MAPPPIHIQSLGLLEPAGASSDRIASPWRGRDRSASPHPDPVSSTGVVPQPTTPMSGGPLSPSASPGRRHYPNARAEKNSNPIAPPEKRTACPVTPVVPPWMQPDKGVKSSLKTSRRVQDMAGTFNIGNMGVNSLSTTDKTTAQRALSIFNIPSMEITSRKGRLGLHSKSLPPEVFGAAPSQPVESPKRRPRVIVESPEIPCCAMTIQPVVVRPLEKTTRGRLTGPDLRALAEMEEVVQLPVSQQPVPRRSVKEIISVSFKPLMRGGHGGFGESQSFGESLGLKTAVLFRRAAMCIQRCWRWNLFKRRIELLAGAVRVARSVRTSTLYIEERLLSGLNTISTVDRYPRLPESQLAMGFAEAPVILRRPQTLRRRNSGLSQGQSPYKPPMYGREGFPQWFLDEAPIELAPSDVSLRPLRGLQGLLLEGLGGPDAFNFFGEDKSFLEVASPLLENFAVACAAPGGLEKDVPVAVEQRELLEQRSSGWEQAANAHIPDDAAGPMPPSPSLPPLPTSISEDSSETNLEATASEIQLELDRLMLHIAKDLENMEVVNPEVVRVTPAFRVFQQGALALRENEIDFYFKSQGALKISTFWSHSWHGSKWNKIITLITIYNGPAAAVSGMVSAVVAVILYCFEVLPSLDRGREEDGISYGYSCWSLWFGFIATTLVMIFWRPRKGIFLDRICISSNEKLKAEAIFSLAGLLKHSDSMLILWDPTWTERLWCLFELAAFLQSKKDQKKQLLIRPTLSGPLHISFFLVSFAGMIPINMVPMDVSEPILMLANAGGVVLCASVASYVAMSTLRSYFRDLDTMKQQLLRVSFDTSRASCCDDGHRRGGRRTPCDRKILKECVKQWFGSQETFEHTLRSEILEILMRDLAKRVFTTKSTLAMFMPIIWAFMDHAASEERFYPGQFWVKWTGAAMLEGLSIWLLFMPILKDVLVLVGEVTRVRPKSLLMEVIKNSLASMTLLLPLMIVMGTYVGLTFIPALYDFPPLVRSGIFFACMLLYSTLTRCIAAGIRAFSGGCLRFAELRYSSVLQAKQRAVLLYLCTFNFEKHAAVPLLRRHQLYDVQTAYNILQLWELYGLDWPHRSKVGFFLLRQREPKASEVVYVNGTKHRSAVAFRAEWQSAEEDQKRTVVTKEQTKKEVLQRLEDLKQKKRRKDLQEIQEILATVSVPQLLEALETGKLPVDVDLHSVEAWILGNRATFAPDRANDKKLLAKRAAADKLAMKMLLLEAKETNRAQKFTGDDSEAQRLKKSREWEERLLKFYGTRAERAAETQCLVKAHRTWHGDQRWLVEEPEAQNCQNWQNWHRGDPWRPVRHRLVLTLTPRSEHEVSETSSERAEREEHERQMELAEELNKHIQEVREQLERDGDFDSDDGWGFDIPMQHAVQSKRSGRSQAFSDSWFMSSFTGSEDLQILQEEVESEKQREKEAVYQAQRQKIFQEKEARKQRGEMRQMAATFCNRRCAIESQIRMADQQQVKVEHQDRTKEKVEAKKRLWQQRRDVMELKNQQSLEHRRRQVDELRSELQWLTQTQNEKLHEELQGKKAAIMEKKARAQGPKDLAMRWETQGTAGNEGLTRATQRLDMDYVNSFDAFGRLPMPTPNTTTCSAFSEVLTGVQMSKRDSFCHSVDFRKTIACTETTASGFTAEVQVTSSYQVFTEASVDPNQSWASEAQSRVGHHQNPHGRSQKS</sequence>
<keyword evidence="1" id="KW-0175">Coiled coil</keyword>
<gene>
    <name evidence="4" type="ORF">C1SCF055_LOCUS30190</name>
</gene>
<evidence type="ECO:0000313" key="7">
    <source>
        <dbReference type="Proteomes" id="UP001152797"/>
    </source>
</evidence>
<dbReference type="EMBL" id="CAMXCT010003431">
    <property type="protein sequence ID" value="CAI4004404.1"/>
    <property type="molecule type" value="Genomic_DNA"/>
</dbReference>
<evidence type="ECO:0000256" key="3">
    <source>
        <dbReference type="SAM" id="Phobius"/>
    </source>
</evidence>
<feature type="transmembrane region" description="Helical" evidence="3">
    <location>
        <begin position="651"/>
        <end position="672"/>
    </location>
</feature>
<organism evidence="4">
    <name type="scientific">Cladocopium goreaui</name>
    <dbReference type="NCBI Taxonomy" id="2562237"/>
    <lineage>
        <taxon>Eukaryota</taxon>
        <taxon>Sar</taxon>
        <taxon>Alveolata</taxon>
        <taxon>Dinophyceae</taxon>
        <taxon>Suessiales</taxon>
        <taxon>Symbiodiniaceae</taxon>
        <taxon>Cladocopium</taxon>
    </lineage>
</organism>
<feature type="transmembrane region" description="Helical" evidence="3">
    <location>
        <begin position="741"/>
        <end position="764"/>
    </location>
</feature>
<feature type="compositionally biased region" description="Basic residues" evidence="2">
    <location>
        <begin position="1681"/>
        <end position="1694"/>
    </location>
</feature>